<evidence type="ECO:0000256" key="1">
    <source>
        <dbReference type="ARBA" id="ARBA00004167"/>
    </source>
</evidence>
<evidence type="ECO:0000256" key="5">
    <source>
        <dbReference type="ARBA" id="ARBA00023136"/>
    </source>
</evidence>
<dbReference type="SMART" id="SM00321">
    <property type="entry name" value="WSC"/>
    <property type="match status" value="1"/>
</dbReference>
<dbReference type="GO" id="GO:0005886">
    <property type="term" value="C:plasma membrane"/>
    <property type="evidence" value="ECO:0007669"/>
    <property type="project" value="TreeGrafter"/>
</dbReference>
<dbReference type="EMBL" id="CAJPWZ010000949">
    <property type="protein sequence ID" value="CAG2204414.1"/>
    <property type="molecule type" value="Genomic_DNA"/>
</dbReference>
<name>A0A8S3R5D0_MYTED</name>
<dbReference type="InterPro" id="IPR002889">
    <property type="entry name" value="WSC_carb-bd"/>
</dbReference>
<evidence type="ECO:0000259" key="9">
    <source>
        <dbReference type="PROSITE" id="PS51212"/>
    </source>
</evidence>
<evidence type="ECO:0000256" key="8">
    <source>
        <dbReference type="SAM" id="Phobius"/>
    </source>
</evidence>
<dbReference type="PANTHER" id="PTHR24269:SF16">
    <property type="entry name" value="PROTEIN SLG1"/>
    <property type="match status" value="1"/>
</dbReference>
<evidence type="ECO:0000313" key="11">
    <source>
        <dbReference type="Proteomes" id="UP000683360"/>
    </source>
</evidence>
<dbReference type="Proteomes" id="UP000683360">
    <property type="component" value="Unassembled WGS sequence"/>
</dbReference>
<gene>
    <name evidence="10" type="ORF">MEDL_18857</name>
</gene>
<proteinExistence type="predicted"/>
<evidence type="ECO:0000256" key="3">
    <source>
        <dbReference type="ARBA" id="ARBA00022729"/>
    </source>
</evidence>
<comment type="subcellular location">
    <subcellularLocation>
        <location evidence="1">Membrane</location>
        <topology evidence="1">Single-pass membrane protein</topology>
    </subcellularLocation>
</comment>
<dbReference type="OrthoDB" id="6137675at2759"/>
<keyword evidence="6" id="KW-0325">Glycoprotein</keyword>
<dbReference type="PANTHER" id="PTHR24269">
    <property type="entry name" value="KREMEN PROTEIN"/>
    <property type="match status" value="1"/>
</dbReference>
<dbReference type="PROSITE" id="PS51212">
    <property type="entry name" value="WSC"/>
    <property type="match status" value="1"/>
</dbReference>
<keyword evidence="5 8" id="KW-0472">Membrane</keyword>
<organism evidence="10 11">
    <name type="scientific">Mytilus edulis</name>
    <name type="common">Blue mussel</name>
    <dbReference type="NCBI Taxonomy" id="6550"/>
    <lineage>
        <taxon>Eukaryota</taxon>
        <taxon>Metazoa</taxon>
        <taxon>Spiralia</taxon>
        <taxon>Lophotrochozoa</taxon>
        <taxon>Mollusca</taxon>
        <taxon>Bivalvia</taxon>
        <taxon>Autobranchia</taxon>
        <taxon>Pteriomorphia</taxon>
        <taxon>Mytilida</taxon>
        <taxon>Mytiloidea</taxon>
        <taxon>Mytilidae</taxon>
        <taxon>Mytilinae</taxon>
        <taxon>Mytilus</taxon>
    </lineage>
</organism>
<evidence type="ECO:0000313" key="10">
    <source>
        <dbReference type="EMBL" id="CAG2204414.1"/>
    </source>
</evidence>
<accession>A0A8S3R5D0</accession>
<sequence length="381" mass="42608">MPQIVKTIDVKYLGCYKDDFRRMLDERHDNSLMTLEMCQKICYNRRYLGLQSFYECFCGDSMGDSNMYQKVNDTECNLACRGNSSQICGGLWRNSVYEFIITPAVPTTKKTTSGQSTVKTIDMTTPGQSTVKTIDMITPGQSTVKTTEMSTPGQSSVKTTDMTTPGQSTDQTNNMTTPRQSTLKTTDITTPGRSTLTIIETTTPRESTVKTIETTTPRKYTVKTTDMTTPGQSTVKTTDMTTHGQSTVKTIKMTTPRKHTVKTTEQTIHAQSEMTTSVMMTGCLCPCSKVGEDKWDFLRGMNLTLDQLADVMEPELYLMRTILSINKSNTTRMRRSKTSASDDRVSAKSIGCVGVVFICLVTALFVFFDIHSYIVAKFKRR</sequence>
<keyword evidence="4 8" id="KW-1133">Transmembrane helix</keyword>
<feature type="domain" description="WSC" evidence="9">
    <location>
        <begin position="9"/>
        <end position="100"/>
    </location>
</feature>
<dbReference type="InterPro" id="IPR051836">
    <property type="entry name" value="Kremen_rcpt"/>
</dbReference>
<evidence type="ECO:0000256" key="4">
    <source>
        <dbReference type="ARBA" id="ARBA00022989"/>
    </source>
</evidence>
<protein>
    <recommendedName>
        <fullName evidence="9">WSC domain-containing protein</fullName>
    </recommendedName>
</protein>
<keyword evidence="11" id="KW-1185">Reference proteome</keyword>
<feature type="transmembrane region" description="Helical" evidence="8">
    <location>
        <begin position="353"/>
        <end position="376"/>
    </location>
</feature>
<comment type="caution">
    <text evidence="10">The sequence shown here is derived from an EMBL/GenBank/DDBJ whole genome shotgun (WGS) entry which is preliminary data.</text>
</comment>
<dbReference type="AlphaFoldDB" id="A0A8S3R5D0"/>
<evidence type="ECO:0000256" key="2">
    <source>
        <dbReference type="ARBA" id="ARBA00022692"/>
    </source>
</evidence>
<keyword evidence="3" id="KW-0732">Signal</keyword>
<evidence type="ECO:0000256" key="6">
    <source>
        <dbReference type="ARBA" id="ARBA00023180"/>
    </source>
</evidence>
<evidence type="ECO:0000256" key="7">
    <source>
        <dbReference type="SAM" id="MobiDB-lite"/>
    </source>
</evidence>
<reference evidence="10" key="1">
    <citation type="submission" date="2021-03" db="EMBL/GenBank/DDBJ databases">
        <authorList>
            <person name="Bekaert M."/>
        </authorList>
    </citation>
    <scope>NUCLEOTIDE SEQUENCE</scope>
</reference>
<feature type="region of interest" description="Disordered" evidence="7">
    <location>
        <begin position="143"/>
        <end position="184"/>
    </location>
</feature>
<keyword evidence="2 8" id="KW-0812">Transmembrane</keyword>
<dbReference type="Pfam" id="PF01822">
    <property type="entry name" value="WSC"/>
    <property type="match status" value="1"/>
</dbReference>